<comment type="caution">
    <text evidence="3">The sequence shown here is derived from an EMBL/GenBank/DDBJ whole genome shotgun (WGS) entry which is preliminary data.</text>
</comment>
<reference evidence="3 4" key="1">
    <citation type="submission" date="2017-03" db="EMBL/GenBank/DDBJ databases">
        <title>Genome Survey of Euroglyphus maynei.</title>
        <authorList>
            <person name="Arlian L.G."/>
            <person name="Morgan M.S."/>
            <person name="Rider S.D."/>
        </authorList>
    </citation>
    <scope>NUCLEOTIDE SEQUENCE [LARGE SCALE GENOMIC DNA]</scope>
    <source>
        <strain evidence="3">Arlian Lab</strain>
        <tissue evidence="3">Whole body</tissue>
    </source>
</reference>
<feature type="coiled-coil region" evidence="1">
    <location>
        <begin position="87"/>
        <end position="206"/>
    </location>
</feature>
<protein>
    <submittedName>
        <fullName evidence="3">Uncharacterized protein</fullName>
    </submittedName>
</protein>
<evidence type="ECO:0000256" key="2">
    <source>
        <dbReference type="SAM" id="MobiDB-lite"/>
    </source>
</evidence>
<keyword evidence="1" id="KW-0175">Coiled coil</keyword>
<keyword evidence="4" id="KW-1185">Reference proteome</keyword>
<feature type="non-terminal residue" evidence="3">
    <location>
        <position position="323"/>
    </location>
</feature>
<feature type="non-terminal residue" evidence="3">
    <location>
        <position position="1"/>
    </location>
</feature>
<dbReference type="AlphaFoldDB" id="A0A1Y3B070"/>
<name>A0A1Y3B070_EURMA</name>
<organism evidence="3 4">
    <name type="scientific">Euroglyphus maynei</name>
    <name type="common">Mayne's house dust mite</name>
    <dbReference type="NCBI Taxonomy" id="6958"/>
    <lineage>
        <taxon>Eukaryota</taxon>
        <taxon>Metazoa</taxon>
        <taxon>Ecdysozoa</taxon>
        <taxon>Arthropoda</taxon>
        <taxon>Chelicerata</taxon>
        <taxon>Arachnida</taxon>
        <taxon>Acari</taxon>
        <taxon>Acariformes</taxon>
        <taxon>Sarcoptiformes</taxon>
        <taxon>Astigmata</taxon>
        <taxon>Psoroptidia</taxon>
        <taxon>Analgoidea</taxon>
        <taxon>Pyroglyphidae</taxon>
        <taxon>Pyroglyphinae</taxon>
        <taxon>Euroglyphus</taxon>
    </lineage>
</organism>
<evidence type="ECO:0000313" key="4">
    <source>
        <dbReference type="Proteomes" id="UP000194236"/>
    </source>
</evidence>
<dbReference type="EMBL" id="MUJZ01051731">
    <property type="protein sequence ID" value="OTF73408.1"/>
    <property type="molecule type" value="Genomic_DNA"/>
</dbReference>
<feature type="region of interest" description="Disordered" evidence="2">
    <location>
        <begin position="288"/>
        <end position="323"/>
    </location>
</feature>
<evidence type="ECO:0000256" key="1">
    <source>
        <dbReference type="SAM" id="Coils"/>
    </source>
</evidence>
<sequence>EIVNSVKQNLATLNLSPSSTKIQLTLSNKSHSSSVNYNGNGIDNHQEKIIDPLDHLIIDNRDDDNVDEKSNDPNFSIIDLALKNYEKQKKIEVIQRLEERQREWNEKNESMMKKYDDQMRMIQKKYLLESMRFQKKYDEDIQQLETELENSMKQQSLPNDDDIETKKRNLKLREIEEKHKLLLKEKENKKQQQDELKMQIKCSKEKIVHSIRTFDECLKQFPNDDDLNHQRNVAKLLEQDIDVLLLSKTDYTDEDRKFCENKLDEFLKINEKFFIRFSELKNRQDEKTIAEKNLSMPNQHSAQQPSIKSNNETSTMKNDQENV</sequence>
<proteinExistence type="predicted"/>
<evidence type="ECO:0000313" key="3">
    <source>
        <dbReference type="EMBL" id="OTF73408.1"/>
    </source>
</evidence>
<feature type="compositionally biased region" description="Polar residues" evidence="2">
    <location>
        <begin position="295"/>
        <end position="317"/>
    </location>
</feature>
<dbReference type="Proteomes" id="UP000194236">
    <property type="component" value="Unassembled WGS sequence"/>
</dbReference>
<accession>A0A1Y3B070</accession>
<gene>
    <name evidence="3" type="ORF">BLA29_007883</name>
</gene>